<dbReference type="InterPro" id="IPR013320">
    <property type="entry name" value="ConA-like_dom_sf"/>
</dbReference>
<dbReference type="PANTHER" id="PTHR42800:SF1">
    <property type="entry name" value="EXOINULINASE INUD (AFU_ORTHOLOGUE AFUA_5G00480)"/>
    <property type="match status" value="1"/>
</dbReference>
<dbReference type="OrthoDB" id="9759709at2"/>
<name>A0A2T0UCA2_9SPHI</name>
<accession>A0A2T0UCA2</accession>
<dbReference type="InterPro" id="IPR013148">
    <property type="entry name" value="Glyco_hydro_32_N"/>
</dbReference>
<dbReference type="Pfam" id="PF08244">
    <property type="entry name" value="Glyco_hydro_32C"/>
    <property type="match status" value="1"/>
</dbReference>
<evidence type="ECO:0000256" key="4">
    <source>
        <dbReference type="RuleBase" id="RU362110"/>
    </source>
</evidence>
<feature type="domain" description="Glycosyl hydrolase family 32 N-terminal" evidence="5">
    <location>
        <begin position="42"/>
        <end position="264"/>
    </location>
</feature>
<comment type="similarity">
    <text evidence="1 4">Belongs to the glycosyl hydrolase 32 family.</text>
</comment>
<dbReference type="PANTHER" id="PTHR42800">
    <property type="entry name" value="EXOINULINASE INUD (AFU_ORTHOLOGUE AFUA_5G00480)"/>
    <property type="match status" value="1"/>
</dbReference>
<keyword evidence="2 4" id="KW-0378">Hydrolase</keyword>
<dbReference type="Proteomes" id="UP000238034">
    <property type="component" value="Unassembled WGS sequence"/>
</dbReference>
<dbReference type="InterPro" id="IPR001362">
    <property type="entry name" value="Glyco_hydro_32"/>
</dbReference>
<reference evidence="7 8" key="1">
    <citation type="submission" date="2018-03" db="EMBL/GenBank/DDBJ databases">
        <title>Genomic Encyclopedia of Type Strains, Phase III (KMG-III): the genomes of soil and plant-associated and newly described type strains.</title>
        <authorList>
            <person name="Whitman W."/>
        </authorList>
    </citation>
    <scope>NUCLEOTIDE SEQUENCE [LARGE SCALE GENOMIC DNA]</scope>
    <source>
        <strain evidence="7 8">CGMCC 1.9313</strain>
    </source>
</reference>
<proteinExistence type="inferred from homology"/>
<dbReference type="EMBL" id="PVTH01000001">
    <property type="protein sequence ID" value="PRY55522.1"/>
    <property type="molecule type" value="Genomic_DNA"/>
</dbReference>
<dbReference type="SUPFAM" id="SSF49899">
    <property type="entry name" value="Concanavalin A-like lectins/glucanases"/>
    <property type="match status" value="1"/>
</dbReference>
<dbReference type="GO" id="GO:0005987">
    <property type="term" value="P:sucrose catabolic process"/>
    <property type="evidence" value="ECO:0007669"/>
    <property type="project" value="TreeGrafter"/>
</dbReference>
<evidence type="ECO:0000256" key="1">
    <source>
        <dbReference type="ARBA" id="ARBA00009902"/>
    </source>
</evidence>
<dbReference type="Gene3D" id="2.60.120.560">
    <property type="entry name" value="Exo-inulinase, domain 1"/>
    <property type="match status" value="1"/>
</dbReference>
<evidence type="ECO:0000313" key="8">
    <source>
        <dbReference type="Proteomes" id="UP000238034"/>
    </source>
</evidence>
<gene>
    <name evidence="7" type="ORF">B0I27_101494</name>
</gene>
<dbReference type="SMART" id="SM00640">
    <property type="entry name" value="Glyco_32"/>
    <property type="match status" value="1"/>
</dbReference>
<dbReference type="GO" id="GO:0005737">
    <property type="term" value="C:cytoplasm"/>
    <property type="evidence" value="ECO:0007669"/>
    <property type="project" value="TreeGrafter"/>
</dbReference>
<evidence type="ECO:0000259" key="6">
    <source>
        <dbReference type="Pfam" id="PF08244"/>
    </source>
</evidence>
<dbReference type="Gene3D" id="2.115.10.20">
    <property type="entry name" value="Glycosyl hydrolase domain, family 43"/>
    <property type="match status" value="2"/>
</dbReference>
<dbReference type="SUPFAM" id="SSF75005">
    <property type="entry name" value="Arabinanase/levansucrase/invertase"/>
    <property type="match status" value="1"/>
</dbReference>
<comment type="caution">
    <text evidence="7">The sequence shown here is derived from an EMBL/GenBank/DDBJ whole genome shotgun (WGS) entry which is preliminary data.</text>
</comment>
<dbReference type="InterPro" id="IPR013189">
    <property type="entry name" value="Glyco_hydro_32_C"/>
</dbReference>
<evidence type="ECO:0000256" key="3">
    <source>
        <dbReference type="ARBA" id="ARBA00023295"/>
    </source>
</evidence>
<dbReference type="CDD" id="cd18622">
    <property type="entry name" value="GH32_Inu-like"/>
    <property type="match status" value="1"/>
</dbReference>
<keyword evidence="8" id="KW-1185">Reference proteome</keyword>
<sequence length="660" mass="74601">MGKVFFRSSIYTILMFTFLVSDVNGQQNSSRSREEKYRPQYHFSPEKGWIGDPDGLVIHRGKFHLFWWGHAVSEDLVHWKELPPPMKGDDKSFSYFSGSVAVDLQNTSGFGKNSMVAVYTRHFAGDSLPETQALSISKDDGLVFNYYAENPVLDIGKVFFRDPQVFWYPADKLWKMVVALPDVQQIHIYESRDLKSWQFCSTFTGLGAQNSFWECPDLFELPVLNGKKEKKWVMLIGRGPNRVQYFVGDFDGKTFTSDTQTASFIKTGKGLDGEVYDDFEAGHESKWSREGTAFSKNTGSKELTDYLGKSYIGSVAKEGSIGRMKSAPFLIKQKAINFLIAGGDSADSTGIRLIVDGKVVRSSTGDNSKVLKWNGWDVRNLAGKRAYLEILDLTTDTISGSIAIDHIVFSDQLLNQRLEHALWLDYGSDYYATRTWRNYDESKALGDTVFAIGWMGNWDYARKAPTSWGKGFESLPRTMALKRTGAGYRIVQQPVPQLQKLRQALHESGMQEINGIQKLETFRPSRNTYEMEVEFKASSDAAFGLFLLEGEGRKLVLRYDPVTSEIRLDRTNCTDFVSDSSFNELFAKEMSAPLKLDQGKLRLHIFVDQSSIEVFTNDGEVVLSATTFPSDGQLGISLFSERGKTQLTKLKAWELNSIWK</sequence>
<organism evidence="7 8">
    <name type="scientific">Arcticibacter pallidicorallinus</name>
    <dbReference type="NCBI Taxonomy" id="1259464"/>
    <lineage>
        <taxon>Bacteria</taxon>
        <taxon>Pseudomonadati</taxon>
        <taxon>Bacteroidota</taxon>
        <taxon>Sphingobacteriia</taxon>
        <taxon>Sphingobacteriales</taxon>
        <taxon>Sphingobacteriaceae</taxon>
        <taxon>Arcticibacter</taxon>
    </lineage>
</organism>
<evidence type="ECO:0000256" key="2">
    <source>
        <dbReference type="ARBA" id="ARBA00022801"/>
    </source>
</evidence>
<feature type="domain" description="Glycosyl hydrolase family 32 N-terminal" evidence="5">
    <location>
        <begin position="412"/>
        <end position="494"/>
    </location>
</feature>
<protein>
    <submittedName>
        <fullName evidence="7">Beta-fructofuranosidase/levanase/fructan beta-fructosidase</fullName>
    </submittedName>
</protein>
<feature type="domain" description="Glycosyl hydrolase family 32 C-terminal" evidence="6">
    <location>
        <begin position="498"/>
        <end position="654"/>
    </location>
</feature>
<evidence type="ECO:0000259" key="5">
    <source>
        <dbReference type="Pfam" id="PF00251"/>
    </source>
</evidence>
<dbReference type="InterPro" id="IPR023296">
    <property type="entry name" value="Glyco_hydro_beta-prop_sf"/>
</dbReference>
<evidence type="ECO:0000313" key="7">
    <source>
        <dbReference type="EMBL" id="PRY55522.1"/>
    </source>
</evidence>
<dbReference type="AlphaFoldDB" id="A0A2T0UCA2"/>
<dbReference type="Pfam" id="PF00251">
    <property type="entry name" value="Glyco_hydro_32N"/>
    <property type="match status" value="2"/>
</dbReference>
<keyword evidence="3 4" id="KW-0326">Glycosidase</keyword>
<dbReference type="GO" id="GO:0004575">
    <property type="term" value="F:sucrose alpha-glucosidase activity"/>
    <property type="evidence" value="ECO:0007669"/>
    <property type="project" value="TreeGrafter"/>
</dbReference>